<dbReference type="Proteomes" id="UP000013827">
    <property type="component" value="Unassembled WGS sequence"/>
</dbReference>
<feature type="compositionally biased region" description="Basic residues" evidence="1">
    <location>
        <begin position="217"/>
        <end position="226"/>
    </location>
</feature>
<dbReference type="SUPFAM" id="SSF47769">
    <property type="entry name" value="SAM/Pointed domain"/>
    <property type="match status" value="1"/>
</dbReference>
<evidence type="ECO:0000256" key="2">
    <source>
        <dbReference type="SAM" id="SignalP"/>
    </source>
</evidence>
<dbReference type="KEGG" id="ehx:EMIHUDRAFT_451313"/>
<dbReference type="PaxDb" id="2903-EOD17773"/>
<evidence type="ECO:0000256" key="1">
    <source>
        <dbReference type="SAM" id="MobiDB-lite"/>
    </source>
</evidence>
<feature type="chain" id="PRO_5044291299" description="SAM domain-containing protein" evidence="2">
    <location>
        <begin position="24"/>
        <end position="226"/>
    </location>
</feature>
<protein>
    <recommendedName>
        <fullName evidence="3">SAM domain-containing protein</fullName>
    </recommendedName>
</protein>
<keyword evidence="5" id="KW-1185">Reference proteome</keyword>
<keyword evidence="2" id="KW-0732">Signal</keyword>
<dbReference type="EnsemblProtists" id="EOD17773">
    <property type="protein sequence ID" value="EOD17773"/>
    <property type="gene ID" value="EMIHUDRAFT_451313"/>
</dbReference>
<organism evidence="4 5">
    <name type="scientific">Emiliania huxleyi (strain CCMP1516)</name>
    <dbReference type="NCBI Taxonomy" id="280463"/>
    <lineage>
        <taxon>Eukaryota</taxon>
        <taxon>Haptista</taxon>
        <taxon>Haptophyta</taxon>
        <taxon>Prymnesiophyceae</taxon>
        <taxon>Isochrysidales</taxon>
        <taxon>Noelaerhabdaceae</taxon>
        <taxon>Emiliania</taxon>
    </lineage>
</organism>
<reference evidence="5" key="1">
    <citation type="journal article" date="2013" name="Nature">
        <title>Pan genome of the phytoplankton Emiliania underpins its global distribution.</title>
        <authorList>
            <person name="Read B.A."/>
            <person name="Kegel J."/>
            <person name="Klute M.J."/>
            <person name="Kuo A."/>
            <person name="Lefebvre S.C."/>
            <person name="Maumus F."/>
            <person name="Mayer C."/>
            <person name="Miller J."/>
            <person name="Monier A."/>
            <person name="Salamov A."/>
            <person name="Young J."/>
            <person name="Aguilar M."/>
            <person name="Claverie J.M."/>
            <person name="Frickenhaus S."/>
            <person name="Gonzalez K."/>
            <person name="Herman E.K."/>
            <person name="Lin Y.C."/>
            <person name="Napier J."/>
            <person name="Ogata H."/>
            <person name="Sarno A.F."/>
            <person name="Shmutz J."/>
            <person name="Schroeder D."/>
            <person name="de Vargas C."/>
            <person name="Verret F."/>
            <person name="von Dassow P."/>
            <person name="Valentin K."/>
            <person name="Van de Peer Y."/>
            <person name="Wheeler G."/>
            <person name="Dacks J.B."/>
            <person name="Delwiche C.F."/>
            <person name="Dyhrman S.T."/>
            <person name="Glockner G."/>
            <person name="John U."/>
            <person name="Richards T."/>
            <person name="Worden A.Z."/>
            <person name="Zhang X."/>
            <person name="Grigoriev I.V."/>
            <person name="Allen A.E."/>
            <person name="Bidle K."/>
            <person name="Borodovsky M."/>
            <person name="Bowler C."/>
            <person name="Brownlee C."/>
            <person name="Cock J.M."/>
            <person name="Elias M."/>
            <person name="Gladyshev V.N."/>
            <person name="Groth M."/>
            <person name="Guda C."/>
            <person name="Hadaegh A."/>
            <person name="Iglesias-Rodriguez M.D."/>
            <person name="Jenkins J."/>
            <person name="Jones B.M."/>
            <person name="Lawson T."/>
            <person name="Leese F."/>
            <person name="Lindquist E."/>
            <person name="Lobanov A."/>
            <person name="Lomsadze A."/>
            <person name="Malik S.B."/>
            <person name="Marsh M.E."/>
            <person name="Mackinder L."/>
            <person name="Mock T."/>
            <person name="Mueller-Roeber B."/>
            <person name="Pagarete A."/>
            <person name="Parker M."/>
            <person name="Probert I."/>
            <person name="Quesneville H."/>
            <person name="Raines C."/>
            <person name="Rensing S.A."/>
            <person name="Riano-Pachon D.M."/>
            <person name="Richier S."/>
            <person name="Rokitta S."/>
            <person name="Shiraiwa Y."/>
            <person name="Soanes D.M."/>
            <person name="van der Giezen M."/>
            <person name="Wahlund T.M."/>
            <person name="Williams B."/>
            <person name="Wilson W."/>
            <person name="Wolfe G."/>
            <person name="Wurch L.L."/>
        </authorList>
    </citation>
    <scope>NUCLEOTIDE SEQUENCE</scope>
</reference>
<dbReference type="InterPro" id="IPR001660">
    <property type="entry name" value="SAM"/>
</dbReference>
<name>A0A0D3J2N8_EMIH1</name>
<feature type="signal peptide" evidence="2">
    <location>
        <begin position="1"/>
        <end position="23"/>
    </location>
</feature>
<dbReference type="Gene3D" id="1.10.150.50">
    <property type="entry name" value="Transcription Factor, Ets-1"/>
    <property type="match status" value="1"/>
</dbReference>
<dbReference type="SMART" id="SM00454">
    <property type="entry name" value="SAM"/>
    <property type="match status" value="1"/>
</dbReference>
<dbReference type="InterPro" id="IPR013761">
    <property type="entry name" value="SAM/pointed_sf"/>
</dbReference>
<dbReference type="PROSITE" id="PS50105">
    <property type="entry name" value="SAM_DOMAIN"/>
    <property type="match status" value="1"/>
</dbReference>
<dbReference type="HOGENOM" id="CLU_1226749_0_0_1"/>
<reference evidence="4" key="2">
    <citation type="submission" date="2024-10" db="UniProtKB">
        <authorList>
            <consortium name="EnsemblProtists"/>
        </authorList>
    </citation>
    <scope>IDENTIFICATION</scope>
</reference>
<dbReference type="GeneID" id="17263981"/>
<evidence type="ECO:0000313" key="5">
    <source>
        <dbReference type="Proteomes" id="UP000013827"/>
    </source>
</evidence>
<dbReference type="RefSeq" id="XP_005770202.1">
    <property type="nucleotide sequence ID" value="XM_005770145.1"/>
</dbReference>
<sequence>MLRRRTCCLALLLLGAALTGAAAEEAAAEGAAGAEATPTPDAAAAEAEPEETQIVLNCDDAELLEPLTTWSPDCVAQWAENMGYPQLKAAFLGNKLTGKGLEALSLETLEKEYGVADEHDRKTLAYTVKDMLRKDNYRGNTNDWQNFLLWLLPMLGVGKWLSMKYEKQLAKLMKKYRKWQEARAPPKPLNSEPVPEGETNDWIDGINADVGTDKPKSVKKRTKKAT</sequence>
<feature type="region of interest" description="Disordered" evidence="1">
    <location>
        <begin position="181"/>
        <end position="226"/>
    </location>
</feature>
<evidence type="ECO:0000259" key="3">
    <source>
        <dbReference type="PROSITE" id="PS50105"/>
    </source>
</evidence>
<accession>A0A0D3J2N8</accession>
<proteinExistence type="predicted"/>
<feature type="domain" description="SAM" evidence="3">
    <location>
        <begin position="70"/>
        <end position="134"/>
    </location>
</feature>
<dbReference type="Pfam" id="PF07647">
    <property type="entry name" value="SAM_2"/>
    <property type="match status" value="1"/>
</dbReference>
<evidence type="ECO:0000313" key="4">
    <source>
        <dbReference type="EnsemblProtists" id="EOD17773"/>
    </source>
</evidence>
<dbReference type="AlphaFoldDB" id="A0A0D3J2N8"/>